<dbReference type="EMBL" id="AZBU02000011">
    <property type="protein sequence ID" value="TKR61609.1"/>
    <property type="molecule type" value="Genomic_DNA"/>
</dbReference>
<accession>A0A4U5LZ64</accession>
<protein>
    <submittedName>
        <fullName evidence="1">Uncharacterized protein</fullName>
    </submittedName>
</protein>
<organism evidence="1 2">
    <name type="scientific">Steinernema carpocapsae</name>
    <name type="common">Entomopathogenic nematode</name>
    <dbReference type="NCBI Taxonomy" id="34508"/>
    <lineage>
        <taxon>Eukaryota</taxon>
        <taxon>Metazoa</taxon>
        <taxon>Ecdysozoa</taxon>
        <taxon>Nematoda</taxon>
        <taxon>Chromadorea</taxon>
        <taxon>Rhabditida</taxon>
        <taxon>Tylenchina</taxon>
        <taxon>Panagrolaimomorpha</taxon>
        <taxon>Strongyloidoidea</taxon>
        <taxon>Steinernematidae</taxon>
        <taxon>Steinernema</taxon>
    </lineage>
</organism>
<comment type="caution">
    <text evidence="1">The sequence shown here is derived from an EMBL/GenBank/DDBJ whole genome shotgun (WGS) entry which is preliminary data.</text>
</comment>
<name>A0A4U5LZ64_STECR</name>
<reference evidence="1 2" key="2">
    <citation type="journal article" date="2019" name="G3 (Bethesda)">
        <title>Hybrid Assembly of the Genome of the Entomopathogenic Nematode Steinernema carpocapsae Identifies the X-Chromosome.</title>
        <authorList>
            <person name="Serra L."/>
            <person name="Macchietto M."/>
            <person name="Macias-Munoz A."/>
            <person name="McGill C.J."/>
            <person name="Rodriguez I.M."/>
            <person name="Rodriguez B."/>
            <person name="Murad R."/>
            <person name="Mortazavi A."/>
        </authorList>
    </citation>
    <scope>NUCLEOTIDE SEQUENCE [LARGE SCALE GENOMIC DNA]</scope>
    <source>
        <strain evidence="1 2">ALL</strain>
    </source>
</reference>
<sequence>MVYAFRQTNSPSVIKRENNIYSWHFWKPKTVAQSGNRCKTQRQNPFWKAKRKAVISSSYHFDLCRSQIFPISSFDMEASTLPLDAGSAATTAGSKILSTCVVPKNGSFRTFSLASNDNFLQVE</sequence>
<reference evidence="1 2" key="1">
    <citation type="journal article" date="2015" name="Genome Biol.">
        <title>Comparative genomics of Steinernema reveals deeply conserved gene regulatory networks.</title>
        <authorList>
            <person name="Dillman A.R."/>
            <person name="Macchietto M."/>
            <person name="Porter C.F."/>
            <person name="Rogers A."/>
            <person name="Williams B."/>
            <person name="Antoshechkin I."/>
            <person name="Lee M.M."/>
            <person name="Goodwin Z."/>
            <person name="Lu X."/>
            <person name="Lewis E.E."/>
            <person name="Goodrich-Blair H."/>
            <person name="Stock S.P."/>
            <person name="Adams B.J."/>
            <person name="Sternberg P.W."/>
            <person name="Mortazavi A."/>
        </authorList>
    </citation>
    <scope>NUCLEOTIDE SEQUENCE [LARGE SCALE GENOMIC DNA]</scope>
    <source>
        <strain evidence="1 2">ALL</strain>
    </source>
</reference>
<dbReference type="AlphaFoldDB" id="A0A4U5LZ64"/>
<dbReference type="Proteomes" id="UP000298663">
    <property type="component" value="Unassembled WGS sequence"/>
</dbReference>
<proteinExistence type="predicted"/>
<evidence type="ECO:0000313" key="2">
    <source>
        <dbReference type="Proteomes" id="UP000298663"/>
    </source>
</evidence>
<keyword evidence="2" id="KW-1185">Reference proteome</keyword>
<evidence type="ECO:0000313" key="1">
    <source>
        <dbReference type="EMBL" id="TKR61609.1"/>
    </source>
</evidence>
<gene>
    <name evidence="1" type="ORF">L596_028700</name>
</gene>